<sequence length="165" mass="17683">MATTYSPYQRSSVRRKPRTATGAADLLRADDAMAALLPTVTRMIALQRDCTALLPAMFASCDVLQFDAGLLLLSIPNAALAAKLKQQLPKLQGELLKSGWQVNAIRLKVQVTKSLSKSTIPRQLTLPSKAVSALAELGATLEKSPRNAGLNAAIAALLDRRRHPG</sequence>
<keyword evidence="2" id="KW-1185">Reference proteome</keyword>
<evidence type="ECO:0000313" key="1">
    <source>
        <dbReference type="EMBL" id="MFC3108642.1"/>
    </source>
</evidence>
<dbReference type="EMBL" id="JBHRTP010000032">
    <property type="protein sequence ID" value="MFC3108642.1"/>
    <property type="molecule type" value="Genomic_DNA"/>
</dbReference>
<gene>
    <name evidence="1" type="ORF">ACFOFO_11815</name>
</gene>
<reference evidence="2" key="1">
    <citation type="journal article" date="2019" name="Int. J. Syst. Evol. Microbiol.">
        <title>The Global Catalogue of Microorganisms (GCM) 10K type strain sequencing project: providing services to taxonomists for standard genome sequencing and annotation.</title>
        <authorList>
            <consortium name="The Broad Institute Genomics Platform"/>
            <consortium name="The Broad Institute Genome Sequencing Center for Infectious Disease"/>
            <person name="Wu L."/>
            <person name="Ma J."/>
        </authorList>
    </citation>
    <scope>NUCLEOTIDE SEQUENCE [LARGE SCALE GENOMIC DNA]</scope>
    <source>
        <strain evidence="2">KCTC 42986</strain>
    </source>
</reference>
<proteinExistence type="predicted"/>
<accession>A0ABV7F4C1</accession>
<name>A0ABV7F4C1_9BURK</name>
<evidence type="ECO:0000313" key="2">
    <source>
        <dbReference type="Proteomes" id="UP001595530"/>
    </source>
</evidence>
<comment type="caution">
    <text evidence="1">The sequence shown here is derived from an EMBL/GenBank/DDBJ whole genome shotgun (WGS) entry which is preliminary data.</text>
</comment>
<organism evidence="1 2">
    <name type="scientific">Undibacterium arcticum</name>
    <dbReference type="NCBI Taxonomy" id="1762892"/>
    <lineage>
        <taxon>Bacteria</taxon>
        <taxon>Pseudomonadati</taxon>
        <taxon>Pseudomonadota</taxon>
        <taxon>Betaproteobacteria</taxon>
        <taxon>Burkholderiales</taxon>
        <taxon>Oxalobacteraceae</taxon>
        <taxon>Undibacterium</taxon>
    </lineage>
</organism>
<dbReference type="Proteomes" id="UP001595530">
    <property type="component" value="Unassembled WGS sequence"/>
</dbReference>
<dbReference type="RefSeq" id="WP_390322299.1">
    <property type="nucleotide sequence ID" value="NZ_JBHRTP010000032.1"/>
</dbReference>
<evidence type="ECO:0008006" key="3">
    <source>
        <dbReference type="Google" id="ProtNLM"/>
    </source>
</evidence>
<protein>
    <recommendedName>
        <fullName evidence="3">DUF721 domain-containing protein</fullName>
    </recommendedName>
</protein>